<gene>
    <name evidence="1" type="ORF">Fadolivirus_1_1065</name>
</gene>
<keyword evidence="2" id="KW-1185">Reference proteome</keyword>
<proteinExistence type="predicted"/>
<reference evidence="1 2" key="1">
    <citation type="submission" date="2020-04" db="EMBL/GenBank/DDBJ databases">
        <title>Advantages and limits of metagenomic assembly and binning of a giant virus.</title>
        <authorList>
            <person name="Schulz F."/>
            <person name="Andreani J."/>
            <person name="Francis R."/>
            <person name="Boudjemaa H."/>
            <person name="Bou Khalil J.Y."/>
            <person name="Lee J."/>
            <person name="La Scola B."/>
            <person name="Woyke T."/>
        </authorList>
    </citation>
    <scope>NUCLEOTIDE SEQUENCE [LARGE SCALE GENOMIC DNA]</scope>
    <source>
        <strain evidence="1 2">FV1/VV64</strain>
    </source>
</reference>
<dbReference type="Proteomes" id="UP001162001">
    <property type="component" value="Segment"/>
</dbReference>
<sequence>MNVISILILLLIIGIITAKKFAFEYQIEGLTADEAVKNVSSLYNTNKLTITDFKSTGDTELNKATITNGTITTLKSTTGTIDNLSSNNVIFKGNGSGATHFPYSDGNNYITSNNNILRGGPTTIQGDLNVSGKSNIDGVLRETVNIIENVKWDQSDWISRIESGKYFTRNMPNGTLIKFLFVHSGDNNPNHPNRWIVYAHAVKYGNQFLMWRVHHPGEHGGIPNPLTGNTANDKYWRGNI</sequence>
<evidence type="ECO:0000313" key="2">
    <source>
        <dbReference type="Proteomes" id="UP001162001"/>
    </source>
</evidence>
<accession>A0A7D3QUX7</accession>
<protein>
    <submittedName>
        <fullName evidence="1">Uncharacterized protein</fullName>
    </submittedName>
</protein>
<evidence type="ECO:0000313" key="1">
    <source>
        <dbReference type="EMBL" id="QKF94523.1"/>
    </source>
</evidence>
<dbReference type="EMBL" id="MT418680">
    <property type="protein sequence ID" value="QKF94523.1"/>
    <property type="molecule type" value="Genomic_DNA"/>
</dbReference>
<name>A0A7D3QUX7_9VIRU</name>
<organism evidence="1 2">
    <name type="scientific">Fadolivirus FV1/VV64</name>
    <dbReference type="NCBI Taxonomy" id="3070911"/>
    <lineage>
        <taxon>Viruses</taxon>
        <taxon>Varidnaviria</taxon>
        <taxon>Bamfordvirae</taxon>
        <taxon>Nucleocytoviricota</taxon>
        <taxon>Megaviricetes</taxon>
        <taxon>Imitervirales</taxon>
        <taxon>Mimiviridae</taxon>
        <taxon>Klosneuvirinae</taxon>
        <taxon>Fadolivirus</taxon>
        <taxon>Fadolivirus algeromassiliense</taxon>
    </lineage>
</organism>